<proteinExistence type="predicted"/>
<evidence type="ECO:0000313" key="3">
    <source>
        <dbReference type="Proteomes" id="UP001322744"/>
    </source>
</evidence>
<gene>
    <name evidence="2" type="ORF">SOJ16_000141</name>
</gene>
<name>A0ABZ0U0G7_9FIRM</name>
<keyword evidence="1" id="KW-0812">Transmembrane</keyword>
<protein>
    <submittedName>
        <fullName evidence="2">Uncharacterized protein</fullName>
    </submittedName>
</protein>
<sequence>MGVLLEVAGVLISIYVLLKLIGLRVIPNDKVGIVEKWWSFKGSLDEQIIALHGEAGFQPEVLRGGIHFRTSLMCKVHIVPLVTIQQGQIGYVFARDGKPLEATQTLGKVIPECNNFRDVRLFWKTVVREVRKEAFCVKVLMLLTLRSSLSSQKTRFIIFQWAAKKKKKC</sequence>
<keyword evidence="1" id="KW-1133">Transmembrane helix</keyword>
<accession>A0ABZ0U0G7</accession>
<evidence type="ECO:0000256" key="1">
    <source>
        <dbReference type="SAM" id="Phobius"/>
    </source>
</evidence>
<dbReference type="EMBL" id="CP139957">
    <property type="protein sequence ID" value="WPX08974.1"/>
    <property type="molecule type" value="Genomic_DNA"/>
</dbReference>
<keyword evidence="1" id="KW-0472">Membrane</keyword>
<keyword evidence="3" id="KW-1185">Reference proteome</keyword>
<evidence type="ECO:0000313" key="2">
    <source>
        <dbReference type="EMBL" id="WPX08974.1"/>
    </source>
</evidence>
<dbReference type="Proteomes" id="UP001322744">
    <property type="component" value="Chromosome"/>
</dbReference>
<organism evidence="2 3">
    <name type="scientific">Anaerocellum danielii</name>
    <dbReference type="NCBI Taxonomy" id="1387557"/>
    <lineage>
        <taxon>Bacteria</taxon>
        <taxon>Bacillati</taxon>
        <taxon>Bacillota</taxon>
        <taxon>Bacillota incertae sedis</taxon>
        <taxon>Caldicellulosiruptorales</taxon>
        <taxon>Caldicellulosiruptoraceae</taxon>
        <taxon>Anaerocellum</taxon>
    </lineage>
</organism>
<reference evidence="2 3" key="1">
    <citation type="submission" date="2023-12" db="EMBL/GenBank/DDBJ databases">
        <authorList>
            <person name="Manesh M.J.H."/>
            <person name="Bing R.G."/>
            <person name="Willard D.J."/>
            <person name="Kelly R.M."/>
        </authorList>
    </citation>
    <scope>NUCLEOTIDE SEQUENCE [LARGE SCALE GENOMIC DNA]</scope>
    <source>
        <strain evidence="2 3">DSM 8977</strain>
    </source>
</reference>
<feature type="transmembrane region" description="Helical" evidence="1">
    <location>
        <begin position="6"/>
        <end position="26"/>
    </location>
</feature>